<evidence type="ECO:0000313" key="3">
    <source>
        <dbReference type="Proteomes" id="UP000612899"/>
    </source>
</evidence>
<dbReference type="GO" id="GO:0016491">
    <property type="term" value="F:oxidoreductase activity"/>
    <property type="evidence" value="ECO:0007669"/>
    <property type="project" value="InterPro"/>
</dbReference>
<dbReference type="InterPro" id="IPR046366">
    <property type="entry name" value="MPAB"/>
</dbReference>
<organism evidence="2 3">
    <name type="scientific">Rhizocola hellebori</name>
    <dbReference type="NCBI Taxonomy" id="1392758"/>
    <lineage>
        <taxon>Bacteria</taxon>
        <taxon>Bacillati</taxon>
        <taxon>Actinomycetota</taxon>
        <taxon>Actinomycetes</taxon>
        <taxon>Micromonosporales</taxon>
        <taxon>Micromonosporaceae</taxon>
        <taxon>Rhizocola</taxon>
    </lineage>
</organism>
<protein>
    <submittedName>
        <fullName evidence="2">Peptidase</fullName>
    </submittedName>
</protein>
<proteinExistence type="predicted"/>
<evidence type="ECO:0000313" key="2">
    <source>
        <dbReference type="EMBL" id="GIH05446.1"/>
    </source>
</evidence>
<feature type="domain" description="ER-bound oxygenase mpaB/mpaB'/Rubber oxygenase catalytic" evidence="1">
    <location>
        <begin position="27"/>
        <end position="228"/>
    </location>
</feature>
<evidence type="ECO:0000259" key="1">
    <source>
        <dbReference type="Pfam" id="PF09995"/>
    </source>
</evidence>
<dbReference type="AlphaFoldDB" id="A0A8J3Q7T5"/>
<gene>
    <name evidence="2" type="ORF">Rhe02_35130</name>
</gene>
<dbReference type="RefSeq" id="WP_203909298.1">
    <property type="nucleotide sequence ID" value="NZ_BONY01000019.1"/>
</dbReference>
<name>A0A8J3Q7T5_9ACTN</name>
<dbReference type="EMBL" id="BONY01000019">
    <property type="protein sequence ID" value="GIH05446.1"/>
    <property type="molecule type" value="Genomic_DNA"/>
</dbReference>
<dbReference type="Pfam" id="PF09995">
    <property type="entry name" value="MPAB_Lcp_cat"/>
    <property type="match status" value="1"/>
</dbReference>
<reference evidence="2" key="1">
    <citation type="submission" date="2021-01" db="EMBL/GenBank/DDBJ databases">
        <title>Whole genome shotgun sequence of Rhizocola hellebori NBRC 109834.</title>
        <authorList>
            <person name="Komaki H."/>
            <person name="Tamura T."/>
        </authorList>
    </citation>
    <scope>NUCLEOTIDE SEQUENCE</scope>
    <source>
        <strain evidence="2">NBRC 109834</strain>
    </source>
</reference>
<sequence length="274" mass="31913">MKQRHGEELVYRDLVLSQFRREARLGLQIAFYRTYAIPSIARLLLDTGELISRPVKRGYDTGIIMYELIYHGFEHPRGREIVSRLNRMHLIYEITNDEYRYVLGTLIFIPSRLIDRFGARKLTTAQRAATFHFYRRLGEHMNIDALPDTWEAYEAWFDRYERDHFAFDPAAKALIEASRKMATQRLPRPLRPVASAALDVLLDEPMRRALGLPTPAKAMTWLVTRALRLRARLARDRPPQAADLWWPGKANPAYPAGYTLDLIGPQTQAHIERR</sequence>
<dbReference type="PANTHER" id="PTHR36124">
    <property type="match status" value="1"/>
</dbReference>
<accession>A0A8J3Q7T5</accession>
<dbReference type="Proteomes" id="UP000612899">
    <property type="component" value="Unassembled WGS sequence"/>
</dbReference>
<dbReference type="PANTHER" id="PTHR36124:SF1">
    <property type="entry name" value="ER-BOUND OXYGENASE MPAB_MPAB'_RUBBER OXYGENASE CATALYTIC DOMAIN-CONTAINING PROTEIN"/>
    <property type="match status" value="1"/>
</dbReference>
<dbReference type="InterPro" id="IPR018713">
    <property type="entry name" value="MPAB/Lcp_cat_dom"/>
</dbReference>
<comment type="caution">
    <text evidence="2">The sequence shown here is derived from an EMBL/GenBank/DDBJ whole genome shotgun (WGS) entry which is preliminary data.</text>
</comment>
<keyword evidence="3" id="KW-1185">Reference proteome</keyword>